<dbReference type="PROSITE" id="PS50164">
    <property type="entry name" value="GIY_YIG"/>
    <property type="match status" value="1"/>
</dbReference>
<dbReference type="Pfam" id="PF01541">
    <property type="entry name" value="GIY-YIG"/>
    <property type="match status" value="1"/>
</dbReference>
<dbReference type="SUPFAM" id="SSF47781">
    <property type="entry name" value="RuvA domain 2-like"/>
    <property type="match status" value="1"/>
</dbReference>
<sequence length="503" mass="56180">MKKPSAIQERLKRLPDGPGVYFFKSASGEIIYVGKAAVLKNRVRQYFQAARPHDLKTAALVAEIAGIDWMTTETEADALFVEGEQIRRYKPRYNILLRDDKSQIYVRLPMREAYPALGFTRYPLDDGARYFGPYQNGRAVRRALQLLRRVFPYSTHQVMPGRLCLHYHLGLCPGVEAQKISSSRYKASLRKLMRYLQGERSQLMRELKAEMQAAASARRYENAAKARDKLRSLKQLQNQVVFSDQEFLDISKDHALAELTRLLGLTAPPRRIEGYDISHIQGSDNTASMVVATNGLIDKSQYRKFKLKIPGNDDFAHMKEVLTRRFGAGHGDWPLPDLILIDGGKGQLGAAIEALEGRHLSLPVIGLAKRSEQIIVHASRSGVKFTPRNLKPAAGGERPLVAKSGDFWLVNLPLSAHSVKLLQRVRDESHRFAVSYHSSLRRVRQTAGALDGVPGIGPATKRRLIAAFGSGRAAAAASYQQMAAVVGEAKARRIFPRLHSQNP</sequence>
<dbReference type="EMBL" id="SCKW01000004">
    <property type="protein sequence ID" value="RWZ79683.1"/>
    <property type="molecule type" value="Genomic_DNA"/>
</dbReference>
<feature type="domain" description="GIY-YIG" evidence="7">
    <location>
        <begin position="16"/>
        <end position="95"/>
    </location>
</feature>
<reference evidence="9" key="1">
    <citation type="submission" date="2019-01" db="EMBL/GenBank/DDBJ databases">
        <title>Genomic signatures and co-occurrence patterns of the ultra-small Saccharimodia (Patescibacteria phylum) suggest a symbiotic lifestyle.</title>
        <authorList>
            <person name="Lemos L."/>
            <person name="Medeiros J."/>
            <person name="Andreote F."/>
            <person name="Fernandes G."/>
            <person name="Varani A."/>
            <person name="Oliveira G."/>
            <person name="Pylro V."/>
        </authorList>
    </citation>
    <scope>NUCLEOTIDE SEQUENCE [LARGE SCALE GENOMIC DNA]</scope>
    <source>
        <strain evidence="9">AMD01</strain>
    </source>
</reference>
<dbReference type="PANTHER" id="PTHR30562">
    <property type="entry name" value="UVRC/OXIDOREDUCTASE"/>
    <property type="match status" value="1"/>
</dbReference>
<dbReference type="InterPro" id="IPR000305">
    <property type="entry name" value="GIY-YIG_endonuc"/>
</dbReference>
<keyword evidence="10" id="KW-1185">Reference proteome</keyword>
<dbReference type="InterPro" id="IPR010994">
    <property type="entry name" value="RuvA_2-like"/>
</dbReference>
<evidence type="ECO:0000313" key="10">
    <source>
        <dbReference type="Proteomes" id="UP000289269"/>
    </source>
</evidence>
<feature type="domain" description="UVR" evidence="6">
    <location>
        <begin position="201"/>
        <end position="236"/>
    </location>
</feature>
<dbReference type="InterPro" id="IPR001943">
    <property type="entry name" value="UVR_dom"/>
</dbReference>
<proteinExistence type="predicted"/>
<gene>
    <name evidence="9" type="ORF">EOT04_00680</name>
</gene>
<dbReference type="Gene3D" id="1.10.150.20">
    <property type="entry name" value="5' to 3' exonuclease, C-terminal subdomain"/>
    <property type="match status" value="1"/>
</dbReference>
<dbReference type="InterPro" id="IPR036876">
    <property type="entry name" value="UVR_dom_sf"/>
</dbReference>
<keyword evidence="2" id="KW-0227">DNA damage</keyword>
<dbReference type="Pfam" id="PF14520">
    <property type="entry name" value="HHH_5"/>
    <property type="match status" value="1"/>
</dbReference>
<dbReference type="SMART" id="SM00465">
    <property type="entry name" value="GIYc"/>
    <property type="match status" value="1"/>
</dbReference>
<evidence type="ECO:0000256" key="5">
    <source>
        <dbReference type="ARBA" id="ARBA00023204"/>
    </source>
</evidence>
<keyword evidence="5" id="KW-0234">DNA repair</keyword>
<dbReference type="CDD" id="cd10434">
    <property type="entry name" value="GIY-YIG_UvrC_Cho"/>
    <property type="match status" value="1"/>
</dbReference>
<dbReference type="Pfam" id="PF08459">
    <property type="entry name" value="UvrC_RNaseH_dom"/>
    <property type="match status" value="1"/>
</dbReference>
<evidence type="ECO:0000256" key="1">
    <source>
        <dbReference type="ARBA" id="ARBA00022490"/>
    </source>
</evidence>
<evidence type="ECO:0000256" key="3">
    <source>
        <dbReference type="ARBA" id="ARBA00022769"/>
    </source>
</evidence>
<dbReference type="PROSITE" id="PS50165">
    <property type="entry name" value="UVRC"/>
    <property type="match status" value="1"/>
</dbReference>
<dbReference type="GO" id="GO:0009381">
    <property type="term" value="F:excinuclease ABC activity"/>
    <property type="evidence" value="ECO:0007669"/>
    <property type="project" value="InterPro"/>
</dbReference>
<dbReference type="InterPro" id="IPR001162">
    <property type="entry name" value="UvrC_RNase_H_dom"/>
</dbReference>
<dbReference type="AlphaFoldDB" id="A0A4Q0AJZ7"/>
<dbReference type="Gene3D" id="3.40.1440.10">
    <property type="entry name" value="GIY-YIG endonuclease"/>
    <property type="match status" value="1"/>
</dbReference>
<evidence type="ECO:0000259" key="8">
    <source>
        <dbReference type="PROSITE" id="PS50165"/>
    </source>
</evidence>
<dbReference type="InterPro" id="IPR038476">
    <property type="entry name" value="UvrC_RNase_H_dom_sf"/>
</dbReference>
<dbReference type="InterPro" id="IPR035901">
    <property type="entry name" value="GIY-YIG_endonuc_sf"/>
</dbReference>
<dbReference type="SUPFAM" id="SSF46600">
    <property type="entry name" value="C-terminal UvrC-binding domain of UvrB"/>
    <property type="match status" value="1"/>
</dbReference>
<evidence type="ECO:0000259" key="6">
    <source>
        <dbReference type="PROSITE" id="PS50151"/>
    </source>
</evidence>
<dbReference type="Proteomes" id="UP000289269">
    <property type="component" value="Unassembled WGS sequence"/>
</dbReference>
<dbReference type="Pfam" id="PF02151">
    <property type="entry name" value="UVR"/>
    <property type="match status" value="1"/>
</dbReference>
<keyword evidence="1" id="KW-0963">Cytoplasm</keyword>
<dbReference type="SUPFAM" id="SSF82771">
    <property type="entry name" value="GIY-YIG endonuclease"/>
    <property type="match status" value="1"/>
</dbReference>
<name>A0A4Q0AJZ7_9BACT</name>
<dbReference type="PROSITE" id="PS50151">
    <property type="entry name" value="UVR"/>
    <property type="match status" value="1"/>
</dbReference>
<keyword evidence="4" id="KW-0267">Excision nuclease</keyword>
<dbReference type="PANTHER" id="PTHR30562:SF1">
    <property type="entry name" value="UVRABC SYSTEM PROTEIN C"/>
    <property type="match status" value="1"/>
</dbReference>
<dbReference type="InterPro" id="IPR050066">
    <property type="entry name" value="UvrABC_protein_C"/>
</dbReference>
<accession>A0A4Q0AJZ7</accession>
<feature type="domain" description="UvrC family homology region profile" evidence="8">
    <location>
        <begin position="197"/>
        <end position="355"/>
    </location>
</feature>
<dbReference type="GO" id="GO:0009380">
    <property type="term" value="C:excinuclease repair complex"/>
    <property type="evidence" value="ECO:0007669"/>
    <property type="project" value="TreeGrafter"/>
</dbReference>
<evidence type="ECO:0000313" key="9">
    <source>
        <dbReference type="EMBL" id="RWZ79683.1"/>
    </source>
</evidence>
<dbReference type="InterPro" id="IPR047296">
    <property type="entry name" value="GIY-YIG_UvrC_Cho"/>
</dbReference>
<dbReference type="Gene3D" id="4.10.860.10">
    <property type="entry name" value="UVR domain"/>
    <property type="match status" value="1"/>
</dbReference>
<comment type="caution">
    <text evidence="9">The sequence shown here is derived from an EMBL/GenBank/DDBJ whole genome shotgun (WGS) entry which is preliminary data.</text>
</comment>
<evidence type="ECO:0000256" key="2">
    <source>
        <dbReference type="ARBA" id="ARBA00022763"/>
    </source>
</evidence>
<evidence type="ECO:0000256" key="4">
    <source>
        <dbReference type="ARBA" id="ARBA00022881"/>
    </source>
</evidence>
<dbReference type="GO" id="GO:0006289">
    <property type="term" value="P:nucleotide-excision repair"/>
    <property type="evidence" value="ECO:0007669"/>
    <property type="project" value="InterPro"/>
</dbReference>
<evidence type="ECO:0000259" key="7">
    <source>
        <dbReference type="PROSITE" id="PS50164"/>
    </source>
</evidence>
<keyword evidence="3" id="KW-0228">DNA excision</keyword>
<dbReference type="FunFam" id="3.40.1440.10:FF:000001">
    <property type="entry name" value="UvrABC system protein C"/>
    <property type="match status" value="1"/>
</dbReference>
<protein>
    <submittedName>
        <fullName evidence="9">Excinuclease ABC subunit UvrC</fullName>
    </submittedName>
</protein>
<organism evidence="9 10">
    <name type="scientific">Candidatus Chaera renei</name>
    <dbReference type="NCBI Taxonomy" id="2506947"/>
    <lineage>
        <taxon>Bacteria</taxon>
        <taxon>Candidatus Saccharimonadota</taxon>
        <taxon>Candidatus Saccharimonadia</taxon>
        <taxon>Candidatus Saccharimonadales</taxon>
        <taxon>Candidatus Saccharimonadaceae</taxon>
        <taxon>Candidatus Chaera</taxon>
    </lineage>
</organism>
<dbReference type="Gene3D" id="3.30.420.340">
    <property type="entry name" value="UvrC, RNAse H endonuclease domain"/>
    <property type="match status" value="1"/>
</dbReference>